<reference evidence="1" key="1">
    <citation type="submission" date="2014-05" db="EMBL/GenBank/DDBJ databases">
        <authorList>
            <person name="Chronopoulou M."/>
        </authorList>
    </citation>
    <scope>NUCLEOTIDE SEQUENCE</scope>
    <source>
        <tissue evidence="1">Whole organism</tissue>
    </source>
</reference>
<dbReference type="AlphaFoldDB" id="A0A0K2SV44"/>
<proteinExistence type="predicted"/>
<dbReference type="EMBL" id="HACA01000157">
    <property type="protein sequence ID" value="CDW17518.1"/>
    <property type="molecule type" value="Transcribed_RNA"/>
</dbReference>
<protein>
    <submittedName>
        <fullName evidence="1">Uncharacterized protein</fullName>
    </submittedName>
</protein>
<name>A0A0K2SV44_LEPSM</name>
<sequence length="101" mass="11453">MKRTFPLGSTLDSTVKSLLEFFKLAKTKPADVPEDTALSYSFFATSFSLTFDTNSSPLERIMERFEIKASSGSWIVNEASWLFVEDGFLKYAEILVFAYLN</sequence>
<organism evidence="1">
    <name type="scientific">Lepeophtheirus salmonis</name>
    <name type="common">Salmon louse</name>
    <name type="synonym">Caligus salmonis</name>
    <dbReference type="NCBI Taxonomy" id="72036"/>
    <lineage>
        <taxon>Eukaryota</taxon>
        <taxon>Metazoa</taxon>
        <taxon>Ecdysozoa</taxon>
        <taxon>Arthropoda</taxon>
        <taxon>Crustacea</taxon>
        <taxon>Multicrustacea</taxon>
        <taxon>Hexanauplia</taxon>
        <taxon>Copepoda</taxon>
        <taxon>Siphonostomatoida</taxon>
        <taxon>Caligidae</taxon>
        <taxon>Lepeophtheirus</taxon>
    </lineage>
</organism>
<evidence type="ECO:0000313" key="1">
    <source>
        <dbReference type="EMBL" id="CDW17518.1"/>
    </source>
</evidence>
<accession>A0A0K2SV44</accession>